<sequence length="144" mass="16257">MRLKSILPIFYLLLLGVLSSCSQKGKYEYYRLFIKNNSSEVLEVITYENSTDINTTSLQAGEKGQECLYEDIGFAGYGICGIDSIQFVFPNGKGYITSIGGDESLGFGNENWPWTTSEKFINTEGHTYEFTITQEDYENAHELP</sequence>
<evidence type="ECO:0000313" key="2">
    <source>
        <dbReference type="Proteomes" id="UP000199138"/>
    </source>
</evidence>
<dbReference type="AlphaFoldDB" id="A0A1I7IDL1"/>
<proteinExistence type="predicted"/>
<reference evidence="1 2" key="1">
    <citation type="submission" date="2016-10" db="EMBL/GenBank/DDBJ databases">
        <authorList>
            <person name="de Groot N.N."/>
        </authorList>
    </citation>
    <scope>NUCLEOTIDE SEQUENCE [LARGE SCALE GENOMIC DNA]</scope>
    <source>
        <strain evidence="1 2">CGMCC 1.12333</strain>
    </source>
</reference>
<name>A0A1I7IDL1_9FLAO</name>
<accession>A0A1I7IDL1</accession>
<dbReference type="RefSeq" id="WP_093026144.1">
    <property type="nucleotide sequence ID" value="NZ_FPBK01000015.1"/>
</dbReference>
<evidence type="ECO:0000313" key="1">
    <source>
        <dbReference type="EMBL" id="SFU71002.1"/>
    </source>
</evidence>
<dbReference type="Proteomes" id="UP000199138">
    <property type="component" value="Unassembled WGS sequence"/>
</dbReference>
<protein>
    <submittedName>
        <fullName evidence="1">Uncharacterized protein</fullName>
    </submittedName>
</protein>
<keyword evidence="2" id="KW-1185">Reference proteome</keyword>
<dbReference type="PROSITE" id="PS51257">
    <property type="entry name" value="PROKAR_LIPOPROTEIN"/>
    <property type="match status" value="1"/>
</dbReference>
<dbReference type="EMBL" id="FPBK01000015">
    <property type="protein sequence ID" value="SFU71002.1"/>
    <property type="molecule type" value="Genomic_DNA"/>
</dbReference>
<dbReference type="OrthoDB" id="1380403at2"/>
<organism evidence="1 2">
    <name type="scientific">Pustulibacterium marinum</name>
    <dbReference type="NCBI Taxonomy" id="1224947"/>
    <lineage>
        <taxon>Bacteria</taxon>
        <taxon>Pseudomonadati</taxon>
        <taxon>Bacteroidota</taxon>
        <taxon>Flavobacteriia</taxon>
        <taxon>Flavobacteriales</taxon>
        <taxon>Flavobacteriaceae</taxon>
        <taxon>Pustulibacterium</taxon>
    </lineage>
</organism>
<gene>
    <name evidence="1" type="ORF">SAMN05216480_11535</name>
</gene>